<accession>A0A9Q3ZE85</accession>
<organism evidence="1 2">
    <name type="scientific">Alloalcanivorax xenomutans</name>
    <dbReference type="NCBI Taxonomy" id="1094342"/>
    <lineage>
        <taxon>Bacteria</taxon>
        <taxon>Pseudomonadati</taxon>
        <taxon>Pseudomonadota</taxon>
        <taxon>Gammaproteobacteria</taxon>
        <taxon>Oceanospirillales</taxon>
        <taxon>Alcanivoracaceae</taxon>
        <taxon>Alloalcanivorax</taxon>
    </lineage>
</organism>
<keyword evidence="2" id="KW-1185">Reference proteome</keyword>
<proteinExistence type="predicted"/>
<dbReference type="RefSeq" id="WP_063140669.1">
    <property type="nucleotide sequence ID" value="NZ_CP012331.1"/>
</dbReference>
<evidence type="ECO:0000313" key="2">
    <source>
        <dbReference type="Proteomes" id="UP001107961"/>
    </source>
</evidence>
<dbReference type="AlphaFoldDB" id="A0A9Q3ZE85"/>
<dbReference type="KEGG" id="axe:P40_17665"/>
<dbReference type="GeneID" id="94688144"/>
<comment type="caution">
    <text evidence="1">The sequence shown here is derived from an EMBL/GenBank/DDBJ whole genome shotgun (WGS) entry which is preliminary data.</text>
</comment>
<dbReference type="Proteomes" id="UP001107961">
    <property type="component" value="Unassembled WGS sequence"/>
</dbReference>
<name>A0A9Q3ZE85_9GAMM</name>
<dbReference type="EMBL" id="JAJVKT010000023">
    <property type="protein sequence ID" value="MCE7510390.1"/>
    <property type="molecule type" value="Genomic_DNA"/>
</dbReference>
<evidence type="ECO:0000313" key="1">
    <source>
        <dbReference type="EMBL" id="MCE7510390.1"/>
    </source>
</evidence>
<protein>
    <submittedName>
        <fullName evidence="1">Uncharacterized protein</fullName>
    </submittedName>
</protein>
<gene>
    <name evidence="1" type="ORF">LZG35_17260</name>
</gene>
<dbReference type="SMR" id="A0A9Q3ZE85"/>
<sequence length="166" mass="18182">MDNDDKKPDALIHLRVPAEVKGRWVKESRLEGMKLTDWITGRVEAKALSIAEVLEEAAAMARSLEDSPIFYRNKLCADGIVTIQQQAARFSAATDDATRLDAALWAREGYQLLSSGLPDSYSGAVPNEGRTGWVTASQMARLFGGEALWIERCQQELGGAGKEDGR</sequence>
<reference evidence="1" key="1">
    <citation type="submission" date="2022-01" db="EMBL/GenBank/DDBJ databases">
        <authorList>
            <person name="Karlyshev A.V."/>
            <person name="Jaspars M."/>
        </authorList>
    </citation>
    <scope>NUCLEOTIDE SEQUENCE</scope>
    <source>
        <strain evidence="1">AGSA3-2</strain>
    </source>
</reference>